<dbReference type="InterPro" id="IPR005312">
    <property type="entry name" value="DUF1759"/>
</dbReference>
<feature type="non-terminal residue" evidence="1">
    <location>
        <position position="157"/>
    </location>
</feature>
<dbReference type="PANTHER" id="PTHR47331:SF3">
    <property type="match status" value="1"/>
</dbReference>
<organism evidence="1 2">
    <name type="scientific">Silurus meridionalis</name>
    <name type="common">Southern catfish</name>
    <name type="synonym">Silurus soldatovi meridionalis</name>
    <dbReference type="NCBI Taxonomy" id="175797"/>
    <lineage>
        <taxon>Eukaryota</taxon>
        <taxon>Metazoa</taxon>
        <taxon>Chordata</taxon>
        <taxon>Craniata</taxon>
        <taxon>Vertebrata</taxon>
        <taxon>Euteleostomi</taxon>
        <taxon>Actinopterygii</taxon>
        <taxon>Neopterygii</taxon>
        <taxon>Teleostei</taxon>
        <taxon>Ostariophysi</taxon>
        <taxon>Siluriformes</taxon>
        <taxon>Siluridae</taxon>
        <taxon>Silurus</taxon>
    </lineage>
</organism>
<dbReference type="AlphaFoldDB" id="A0A8T0AQX5"/>
<evidence type="ECO:0000313" key="1">
    <source>
        <dbReference type="EMBL" id="KAF7694427.1"/>
    </source>
</evidence>
<dbReference type="EMBL" id="JABFDY010000018">
    <property type="protein sequence ID" value="KAF7694427.1"/>
    <property type="molecule type" value="Genomic_DNA"/>
</dbReference>
<comment type="caution">
    <text evidence="1">The sequence shown here is derived from an EMBL/GenBank/DDBJ whole genome shotgun (WGS) entry which is preliminary data.</text>
</comment>
<dbReference type="PANTHER" id="PTHR47331">
    <property type="entry name" value="PHD-TYPE DOMAIN-CONTAINING PROTEIN"/>
    <property type="match status" value="1"/>
</dbReference>
<evidence type="ECO:0000313" key="2">
    <source>
        <dbReference type="Proteomes" id="UP000606274"/>
    </source>
</evidence>
<sequence length="157" mass="18285">MCRHEKHNVDDYVHHGADSLHKVLQPQNKVTEMLIKQQSLSQLPQRDISTFTGDPLTCRSFIRAFEHAINSKTDSHQDRLYYLKQFTSGEPLDLIQSCEHIKPDRAYKEARELLDRHYGDEMTIATAYIKKAMEWLHIRPEDRKGLNAFALFLVGCC</sequence>
<dbReference type="Pfam" id="PF03564">
    <property type="entry name" value="DUF1759"/>
    <property type="match status" value="1"/>
</dbReference>
<keyword evidence="2" id="KW-1185">Reference proteome</keyword>
<reference evidence="1" key="1">
    <citation type="submission" date="2020-08" db="EMBL/GenBank/DDBJ databases">
        <title>Chromosome-level assembly of Southern catfish (Silurus meridionalis) provides insights into visual adaptation to the nocturnal and benthic lifestyles.</title>
        <authorList>
            <person name="Zhang Y."/>
            <person name="Wang D."/>
            <person name="Peng Z."/>
        </authorList>
    </citation>
    <scope>NUCLEOTIDE SEQUENCE</scope>
    <source>
        <strain evidence="1">SWU-2019-XX</strain>
        <tissue evidence="1">Muscle</tissue>
    </source>
</reference>
<name>A0A8T0AQX5_SILME</name>
<accession>A0A8T0AQX5</accession>
<dbReference type="Proteomes" id="UP000606274">
    <property type="component" value="Unassembled WGS sequence"/>
</dbReference>
<protein>
    <submittedName>
        <fullName evidence="1">Uncharacterized protein</fullName>
    </submittedName>
</protein>
<proteinExistence type="predicted"/>
<gene>
    <name evidence="1" type="ORF">HF521_008180</name>
</gene>